<dbReference type="RefSeq" id="WP_133872104.1">
    <property type="nucleotide sequence ID" value="NZ_BOMD01000055.1"/>
</dbReference>
<gene>
    <name evidence="1" type="ORF">C8E87_1117</name>
</gene>
<keyword evidence="2" id="KW-1185">Reference proteome</keyword>
<name>A0A4V3C7F8_9ACTN</name>
<evidence type="ECO:0000313" key="1">
    <source>
        <dbReference type="EMBL" id="TDO37488.1"/>
    </source>
</evidence>
<sequence>MFRTVDAEARSLATANEIAALLRAEYVASGNRAYLHAASIALSRTPQGAVVVPEAAPEPV</sequence>
<comment type="caution">
    <text evidence="1">The sequence shown here is derived from an EMBL/GenBank/DDBJ whole genome shotgun (WGS) entry which is preliminary data.</text>
</comment>
<reference evidence="1 2" key="1">
    <citation type="submission" date="2019-03" db="EMBL/GenBank/DDBJ databases">
        <title>Sequencing the genomes of 1000 actinobacteria strains.</title>
        <authorList>
            <person name="Klenk H.-P."/>
        </authorList>
    </citation>
    <scope>NUCLEOTIDE SEQUENCE [LARGE SCALE GENOMIC DNA]</scope>
    <source>
        <strain evidence="1 2">DSM 43805</strain>
    </source>
</reference>
<dbReference type="AlphaFoldDB" id="A0A4V3C7F8"/>
<dbReference type="EMBL" id="SNWR01000001">
    <property type="protein sequence ID" value="TDO37488.1"/>
    <property type="molecule type" value="Genomic_DNA"/>
</dbReference>
<accession>A0A4V3C7F8</accession>
<evidence type="ECO:0000313" key="2">
    <source>
        <dbReference type="Proteomes" id="UP000294901"/>
    </source>
</evidence>
<protein>
    <submittedName>
        <fullName evidence="1">Uncharacterized protein</fullName>
    </submittedName>
</protein>
<organism evidence="1 2">
    <name type="scientific">Paractinoplanes brasiliensis</name>
    <dbReference type="NCBI Taxonomy" id="52695"/>
    <lineage>
        <taxon>Bacteria</taxon>
        <taxon>Bacillati</taxon>
        <taxon>Actinomycetota</taxon>
        <taxon>Actinomycetes</taxon>
        <taxon>Micromonosporales</taxon>
        <taxon>Micromonosporaceae</taxon>
        <taxon>Paractinoplanes</taxon>
    </lineage>
</organism>
<dbReference type="Proteomes" id="UP000294901">
    <property type="component" value="Unassembled WGS sequence"/>
</dbReference>
<proteinExistence type="predicted"/>